<sequence>MSFQISATYKFSVVAAAMAKTLAENLKWCIMLLHDDPVEFYANYFTILLYYLWMKLFMNVDYYFDEYINVKEMQAETGKCVSILRS</sequence>
<keyword evidence="2" id="KW-1185">Reference proteome</keyword>
<comment type="caution">
    <text evidence="1">The sequence shown here is derived from an EMBL/GenBank/DDBJ whole genome shotgun (WGS) entry which is preliminary data.</text>
</comment>
<dbReference type="AlphaFoldDB" id="A0A397TXI7"/>
<dbReference type="EMBL" id="QKYT01000003">
    <property type="protein sequence ID" value="RIA99554.1"/>
    <property type="molecule type" value="Genomic_DNA"/>
</dbReference>
<gene>
    <name evidence="1" type="ORF">C1645_811361</name>
</gene>
<protein>
    <submittedName>
        <fullName evidence="1">Uncharacterized protein</fullName>
    </submittedName>
</protein>
<evidence type="ECO:0000313" key="1">
    <source>
        <dbReference type="EMBL" id="RIA99554.1"/>
    </source>
</evidence>
<name>A0A397TXI7_9GLOM</name>
<reference evidence="1 2" key="1">
    <citation type="submission" date="2018-06" db="EMBL/GenBank/DDBJ databases">
        <title>Comparative genomics reveals the genomic features of Rhizophagus irregularis, R. cerebriforme, R. diaphanum and Gigaspora rosea, and their symbiotic lifestyle signature.</title>
        <authorList>
            <person name="Morin E."/>
            <person name="San Clemente H."/>
            <person name="Chen E.C.H."/>
            <person name="De La Providencia I."/>
            <person name="Hainaut M."/>
            <person name="Kuo A."/>
            <person name="Kohler A."/>
            <person name="Murat C."/>
            <person name="Tang N."/>
            <person name="Roy S."/>
            <person name="Loubradou J."/>
            <person name="Henrissat B."/>
            <person name="Grigoriev I.V."/>
            <person name="Corradi N."/>
            <person name="Roux C."/>
            <person name="Martin F.M."/>
        </authorList>
    </citation>
    <scope>NUCLEOTIDE SEQUENCE [LARGE SCALE GENOMIC DNA]</scope>
    <source>
        <strain evidence="1 2">DAOM 227022</strain>
    </source>
</reference>
<proteinExistence type="predicted"/>
<accession>A0A397TXI7</accession>
<dbReference type="Proteomes" id="UP000265703">
    <property type="component" value="Unassembled WGS sequence"/>
</dbReference>
<evidence type="ECO:0000313" key="2">
    <source>
        <dbReference type="Proteomes" id="UP000265703"/>
    </source>
</evidence>
<organism evidence="1 2">
    <name type="scientific">Glomus cerebriforme</name>
    <dbReference type="NCBI Taxonomy" id="658196"/>
    <lineage>
        <taxon>Eukaryota</taxon>
        <taxon>Fungi</taxon>
        <taxon>Fungi incertae sedis</taxon>
        <taxon>Mucoromycota</taxon>
        <taxon>Glomeromycotina</taxon>
        <taxon>Glomeromycetes</taxon>
        <taxon>Glomerales</taxon>
        <taxon>Glomeraceae</taxon>
        <taxon>Glomus</taxon>
    </lineage>
</organism>